<dbReference type="OrthoDB" id="4177236at2759"/>
<accession>A0A0D7BH51</accession>
<dbReference type="InterPro" id="IPR011009">
    <property type="entry name" value="Kinase-like_dom_sf"/>
</dbReference>
<dbReference type="PANTHER" id="PTHR21310">
    <property type="entry name" value="AMINOGLYCOSIDE PHOSPHOTRANSFERASE-RELATED-RELATED"/>
    <property type="match status" value="1"/>
</dbReference>
<dbReference type="InterPro" id="IPR002575">
    <property type="entry name" value="Aminoglycoside_PTrfase"/>
</dbReference>
<dbReference type="EMBL" id="KN880483">
    <property type="protein sequence ID" value="KIY69500.1"/>
    <property type="molecule type" value="Genomic_DNA"/>
</dbReference>
<evidence type="ECO:0000313" key="2">
    <source>
        <dbReference type="EMBL" id="KIY69500.1"/>
    </source>
</evidence>
<dbReference type="Proteomes" id="UP000054007">
    <property type="component" value="Unassembled WGS sequence"/>
</dbReference>
<organism evidence="2 3">
    <name type="scientific">Cylindrobasidium torrendii FP15055 ss-10</name>
    <dbReference type="NCBI Taxonomy" id="1314674"/>
    <lineage>
        <taxon>Eukaryota</taxon>
        <taxon>Fungi</taxon>
        <taxon>Dikarya</taxon>
        <taxon>Basidiomycota</taxon>
        <taxon>Agaricomycotina</taxon>
        <taxon>Agaricomycetes</taxon>
        <taxon>Agaricomycetidae</taxon>
        <taxon>Agaricales</taxon>
        <taxon>Marasmiineae</taxon>
        <taxon>Physalacriaceae</taxon>
        <taxon>Cylindrobasidium</taxon>
    </lineage>
</organism>
<evidence type="ECO:0000313" key="3">
    <source>
        <dbReference type="Proteomes" id="UP000054007"/>
    </source>
</evidence>
<dbReference type="STRING" id="1314674.A0A0D7BH51"/>
<gene>
    <name evidence="2" type="ORF">CYLTODRAFT_488896</name>
</gene>
<feature type="domain" description="Aminoglycoside phosphotransferase" evidence="1">
    <location>
        <begin position="63"/>
        <end position="253"/>
    </location>
</feature>
<evidence type="ECO:0000259" key="1">
    <source>
        <dbReference type="Pfam" id="PF01636"/>
    </source>
</evidence>
<reference evidence="2 3" key="1">
    <citation type="journal article" date="2015" name="Fungal Genet. Biol.">
        <title>Evolution of novel wood decay mechanisms in Agaricales revealed by the genome sequences of Fistulina hepatica and Cylindrobasidium torrendii.</title>
        <authorList>
            <person name="Floudas D."/>
            <person name="Held B.W."/>
            <person name="Riley R."/>
            <person name="Nagy L.G."/>
            <person name="Koehler G."/>
            <person name="Ransdell A.S."/>
            <person name="Younus H."/>
            <person name="Chow J."/>
            <person name="Chiniquy J."/>
            <person name="Lipzen A."/>
            <person name="Tritt A."/>
            <person name="Sun H."/>
            <person name="Haridas S."/>
            <person name="LaButti K."/>
            <person name="Ohm R.A."/>
            <person name="Kues U."/>
            <person name="Blanchette R.A."/>
            <person name="Grigoriev I.V."/>
            <person name="Minto R.E."/>
            <person name="Hibbett D.S."/>
        </authorList>
    </citation>
    <scope>NUCLEOTIDE SEQUENCE [LARGE SCALE GENOMIC DNA]</scope>
    <source>
        <strain evidence="2 3">FP15055 ss-10</strain>
    </source>
</reference>
<dbReference type="Pfam" id="PF01636">
    <property type="entry name" value="APH"/>
    <property type="match status" value="1"/>
</dbReference>
<keyword evidence="3" id="KW-1185">Reference proteome</keyword>
<sequence>MVLKGVVENNPSCVAHLSDEDLRALIMAIDKSRDQIGSLPGLDMFPPAVFHLNPYPLVAKGVPKSFDNEAFMMEYVARHTNIPIPRVHRVLPSIGDSRRSWIIMDFIEGDCLFTVWPKLSWRRRLSVALTLRSYIQQLRRTPLPNPSIPGPFDQTGAPRLCYGEPFDSHGDGPFPTLESLASWFDNHSHRVQILQHQAGWTDFPRYEEFDRSEPLVLCHNDLGHLRNIILDKEGRLWLIDWAFAGAYPAQFEYIPFDAWADAASPDRRPPLSFTRLVRSGLIVGGPARWYYDNYARSLYQSIEAFGRRALDADYFAKLGISREAWKPKRVARPPFTFALGSKILDMIYDTILAVFVRFSRA</sequence>
<dbReference type="InterPro" id="IPR051678">
    <property type="entry name" value="AGP_Transferase"/>
</dbReference>
<dbReference type="Gene3D" id="3.90.1200.10">
    <property type="match status" value="1"/>
</dbReference>
<dbReference type="PANTHER" id="PTHR21310:SF39">
    <property type="entry name" value="AMINOGLYCOSIDE PHOSPHOTRANSFERASE DOMAIN-CONTAINING PROTEIN"/>
    <property type="match status" value="1"/>
</dbReference>
<protein>
    <recommendedName>
        <fullName evidence="1">Aminoglycoside phosphotransferase domain-containing protein</fullName>
    </recommendedName>
</protein>
<dbReference type="AlphaFoldDB" id="A0A0D7BH51"/>
<dbReference type="SUPFAM" id="SSF56112">
    <property type="entry name" value="Protein kinase-like (PK-like)"/>
    <property type="match status" value="1"/>
</dbReference>
<name>A0A0D7BH51_9AGAR</name>
<proteinExistence type="predicted"/>